<dbReference type="InterPro" id="IPR017853">
    <property type="entry name" value="GH"/>
</dbReference>
<evidence type="ECO:0000259" key="17">
    <source>
        <dbReference type="Pfam" id="PF01915"/>
    </source>
</evidence>
<dbReference type="InterPro" id="IPR002772">
    <property type="entry name" value="Glyco_hydro_3_C"/>
</dbReference>
<dbReference type="GO" id="GO:0008422">
    <property type="term" value="F:beta-glucosidase activity"/>
    <property type="evidence" value="ECO:0007669"/>
    <property type="project" value="UniProtKB-EC"/>
</dbReference>
<comment type="similarity">
    <text evidence="4">Belongs to the glycosyl hydrolase 3 family.</text>
</comment>
<evidence type="ECO:0000256" key="1">
    <source>
        <dbReference type="ARBA" id="ARBA00000448"/>
    </source>
</evidence>
<feature type="region of interest" description="Disordered" evidence="15">
    <location>
        <begin position="18"/>
        <end position="37"/>
    </location>
</feature>
<feature type="domain" description="Glycoside hydrolase family 3 C-terminal" evidence="17">
    <location>
        <begin position="149"/>
        <end position="241"/>
    </location>
</feature>
<evidence type="ECO:0000256" key="13">
    <source>
        <dbReference type="ARBA" id="ARBA00023326"/>
    </source>
</evidence>
<feature type="signal peptide" evidence="16">
    <location>
        <begin position="1"/>
        <end position="17"/>
    </location>
</feature>
<feature type="chain" id="PRO_5012370446" description="beta-glucosidase" evidence="16">
    <location>
        <begin position="18"/>
        <end position="261"/>
    </location>
</feature>
<keyword evidence="11" id="KW-0119">Carbohydrate metabolism</keyword>
<evidence type="ECO:0000256" key="7">
    <source>
        <dbReference type="ARBA" id="ARBA00022729"/>
    </source>
</evidence>
<keyword evidence="12" id="KW-0326">Glycosidase</keyword>
<comment type="pathway">
    <text evidence="3">Glycan metabolism; cellulose degradation.</text>
</comment>
<keyword evidence="19" id="KW-1185">Reference proteome</keyword>
<dbReference type="InterPro" id="IPR036881">
    <property type="entry name" value="Glyco_hydro_3_C_sf"/>
</dbReference>
<dbReference type="PANTHER" id="PTHR42715:SF12">
    <property type="entry name" value="BETA-GLUCOSIDASE G-RELATED"/>
    <property type="match status" value="1"/>
</dbReference>
<keyword evidence="13" id="KW-0624">Polysaccharide degradation</keyword>
<dbReference type="GO" id="GO:0030245">
    <property type="term" value="P:cellulose catabolic process"/>
    <property type="evidence" value="ECO:0007669"/>
    <property type="project" value="UniProtKB-KW"/>
</dbReference>
<evidence type="ECO:0000313" key="18">
    <source>
        <dbReference type="EMBL" id="OQD90386.1"/>
    </source>
</evidence>
<dbReference type="Gene3D" id="3.40.50.1700">
    <property type="entry name" value="Glycoside hydrolase family 3 C-terminal domain"/>
    <property type="match status" value="1"/>
</dbReference>
<name>A0A1V6QN77_9EURO</name>
<gene>
    <name evidence="18" type="ORF">PENANT_c001G01902</name>
</gene>
<evidence type="ECO:0000256" key="3">
    <source>
        <dbReference type="ARBA" id="ARBA00004987"/>
    </source>
</evidence>
<dbReference type="SUPFAM" id="SSF51445">
    <property type="entry name" value="(Trans)glycosidases"/>
    <property type="match status" value="1"/>
</dbReference>
<evidence type="ECO:0000256" key="4">
    <source>
        <dbReference type="ARBA" id="ARBA00005336"/>
    </source>
</evidence>
<dbReference type="EC" id="3.2.1.21" evidence="5"/>
<evidence type="ECO:0000256" key="15">
    <source>
        <dbReference type="SAM" id="MobiDB-lite"/>
    </source>
</evidence>
<evidence type="ECO:0000256" key="10">
    <source>
        <dbReference type="ARBA" id="ARBA00023180"/>
    </source>
</evidence>
<evidence type="ECO:0000256" key="6">
    <source>
        <dbReference type="ARBA" id="ARBA00022525"/>
    </source>
</evidence>
<comment type="function">
    <text evidence="14">Beta-glucosidases are one of a number of cellulolytic enzymes involved in the degradation of cellulosic biomass. Catalyzes the last step releasing glucose from the inhibitory cellobiose.</text>
</comment>
<organism evidence="18 19">
    <name type="scientific">Penicillium antarcticum</name>
    <dbReference type="NCBI Taxonomy" id="416450"/>
    <lineage>
        <taxon>Eukaryota</taxon>
        <taxon>Fungi</taxon>
        <taxon>Dikarya</taxon>
        <taxon>Ascomycota</taxon>
        <taxon>Pezizomycotina</taxon>
        <taxon>Eurotiomycetes</taxon>
        <taxon>Eurotiomycetidae</taxon>
        <taxon>Eurotiales</taxon>
        <taxon>Aspergillaceae</taxon>
        <taxon>Penicillium</taxon>
    </lineage>
</organism>
<keyword evidence="7 16" id="KW-0732">Signal</keyword>
<dbReference type="Gene3D" id="3.20.20.300">
    <property type="entry name" value="Glycoside hydrolase, family 3, N-terminal domain"/>
    <property type="match status" value="1"/>
</dbReference>
<evidence type="ECO:0000256" key="16">
    <source>
        <dbReference type="SAM" id="SignalP"/>
    </source>
</evidence>
<evidence type="ECO:0000256" key="5">
    <source>
        <dbReference type="ARBA" id="ARBA00012744"/>
    </source>
</evidence>
<dbReference type="AlphaFoldDB" id="A0A1V6QN77"/>
<keyword evidence="6" id="KW-0964">Secreted</keyword>
<sequence length="261" mass="28624">MVSFWSVPVLWLASTGAAPGDSKSVEPDTFYPREPDSPYSYPSPTATGIEGFGAFGNDPFLIGFAGYETLIGHQAARVQAVPKQYLGYYGQQFNRTSYSSNIDYKTLHELEVGLYAEAARADASCVMSIYPYANNSQACDSLINTITENCDSTIVVVRSVGLVDMEPSPVLVDILYGEVNPSGRLVYTIVKNPSDYAQSEIVAEPQPYPQNHCTEGVPVDSRGFEKNNTKPRFAFGHGLSYSTFTYTDLDVFKHRGLTTVD</sequence>
<dbReference type="EMBL" id="MDYN01000001">
    <property type="protein sequence ID" value="OQD90386.1"/>
    <property type="molecule type" value="Genomic_DNA"/>
</dbReference>
<dbReference type="Proteomes" id="UP000191672">
    <property type="component" value="Unassembled WGS sequence"/>
</dbReference>
<evidence type="ECO:0000256" key="12">
    <source>
        <dbReference type="ARBA" id="ARBA00023295"/>
    </source>
</evidence>
<comment type="caution">
    <text evidence="18">The sequence shown here is derived from an EMBL/GenBank/DDBJ whole genome shotgun (WGS) entry which is preliminary data.</text>
</comment>
<dbReference type="SUPFAM" id="SSF52279">
    <property type="entry name" value="Beta-D-glucan exohydrolase, C-terminal domain"/>
    <property type="match status" value="1"/>
</dbReference>
<accession>A0A1V6QN77</accession>
<evidence type="ECO:0000313" key="19">
    <source>
        <dbReference type="Proteomes" id="UP000191672"/>
    </source>
</evidence>
<proteinExistence type="inferred from homology"/>
<feature type="compositionally biased region" description="Basic and acidic residues" evidence="15">
    <location>
        <begin position="23"/>
        <end position="36"/>
    </location>
</feature>
<dbReference type="PANTHER" id="PTHR42715">
    <property type="entry name" value="BETA-GLUCOSIDASE"/>
    <property type="match status" value="1"/>
</dbReference>
<dbReference type="Pfam" id="PF01915">
    <property type="entry name" value="Glyco_hydro_3_C"/>
    <property type="match status" value="1"/>
</dbReference>
<dbReference type="InterPro" id="IPR036962">
    <property type="entry name" value="Glyco_hydro_3_N_sf"/>
</dbReference>
<evidence type="ECO:0000256" key="11">
    <source>
        <dbReference type="ARBA" id="ARBA00023277"/>
    </source>
</evidence>
<dbReference type="STRING" id="416450.A0A1V6QN77"/>
<evidence type="ECO:0000256" key="2">
    <source>
        <dbReference type="ARBA" id="ARBA00004613"/>
    </source>
</evidence>
<evidence type="ECO:0000256" key="14">
    <source>
        <dbReference type="ARBA" id="ARBA00024983"/>
    </source>
</evidence>
<comment type="catalytic activity">
    <reaction evidence="1">
        <text>Hydrolysis of terminal, non-reducing beta-D-glucosyl residues with release of beta-D-glucose.</text>
        <dbReference type="EC" id="3.2.1.21"/>
    </reaction>
</comment>
<dbReference type="InterPro" id="IPR050288">
    <property type="entry name" value="Cellulose_deg_GH3"/>
</dbReference>
<keyword evidence="10" id="KW-0325">Glycoprotein</keyword>
<evidence type="ECO:0000256" key="9">
    <source>
        <dbReference type="ARBA" id="ARBA00023001"/>
    </source>
</evidence>
<reference evidence="19" key="1">
    <citation type="journal article" date="2017" name="Nat. Microbiol.">
        <title>Global analysis of biosynthetic gene clusters reveals vast potential of secondary metabolite production in Penicillium species.</title>
        <authorList>
            <person name="Nielsen J.C."/>
            <person name="Grijseels S."/>
            <person name="Prigent S."/>
            <person name="Ji B."/>
            <person name="Dainat J."/>
            <person name="Nielsen K.F."/>
            <person name="Frisvad J.C."/>
            <person name="Workman M."/>
            <person name="Nielsen J."/>
        </authorList>
    </citation>
    <scope>NUCLEOTIDE SEQUENCE [LARGE SCALE GENOMIC DNA]</scope>
    <source>
        <strain evidence="19">IBT 31811</strain>
    </source>
</reference>
<protein>
    <recommendedName>
        <fullName evidence="5">beta-glucosidase</fullName>
        <ecNumber evidence="5">3.2.1.21</ecNumber>
    </recommendedName>
</protein>
<evidence type="ECO:0000256" key="8">
    <source>
        <dbReference type="ARBA" id="ARBA00022801"/>
    </source>
</evidence>
<keyword evidence="9" id="KW-0136">Cellulose degradation</keyword>
<keyword evidence="8" id="KW-0378">Hydrolase</keyword>
<comment type="subcellular location">
    <subcellularLocation>
        <location evidence="2">Secreted</location>
    </subcellularLocation>
</comment>